<evidence type="ECO:0000313" key="2">
    <source>
        <dbReference type="EMBL" id="PAV24521.1"/>
    </source>
</evidence>
<keyword evidence="1" id="KW-1133">Transmembrane helix</keyword>
<gene>
    <name evidence="2" type="ORF">CF392_15830</name>
</gene>
<accession>A0A2A2HYQ7</accession>
<dbReference type="Proteomes" id="UP000218332">
    <property type="component" value="Unassembled WGS sequence"/>
</dbReference>
<keyword evidence="1" id="KW-0472">Membrane</keyword>
<keyword evidence="1" id="KW-0812">Transmembrane</keyword>
<keyword evidence="3" id="KW-1185">Reference proteome</keyword>
<proteinExistence type="predicted"/>
<name>A0A2A2HYQ7_9GAMM</name>
<dbReference type="AlphaFoldDB" id="A0A2A2HYQ7"/>
<dbReference type="Pfam" id="PF13440">
    <property type="entry name" value="Polysacc_synt_3"/>
    <property type="match status" value="1"/>
</dbReference>
<dbReference type="PROSITE" id="PS51257">
    <property type="entry name" value="PROKAR_LIPOPROTEIN"/>
    <property type="match status" value="1"/>
</dbReference>
<dbReference type="EMBL" id="NMPM01000145">
    <property type="protein sequence ID" value="PAV24521.1"/>
    <property type="molecule type" value="Genomic_DNA"/>
</dbReference>
<evidence type="ECO:0000313" key="3">
    <source>
        <dbReference type="Proteomes" id="UP000218332"/>
    </source>
</evidence>
<feature type="transmembrane region" description="Helical" evidence="1">
    <location>
        <begin position="48"/>
        <end position="71"/>
    </location>
</feature>
<organism evidence="2 3">
    <name type="scientific">Tamilnaduibacter salinus</name>
    <dbReference type="NCBI Taxonomy" id="1484056"/>
    <lineage>
        <taxon>Bacteria</taxon>
        <taxon>Pseudomonadati</taxon>
        <taxon>Pseudomonadota</taxon>
        <taxon>Gammaproteobacteria</taxon>
        <taxon>Pseudomonadales</taxon>
        <taxon>Marinobacteraceae</taxon>
        <taxon>Tamilnaduibacter</taxon>
    </lineage>
</organism>
<protein>
    <submittedName>
        <fullName evidence="2">Uncharacterized protein</fullName>
    </submittedName>
</protein>
<feature type="transmembrane region" description="Helical" evidence="1">
    <location>
        <begin position="20"/>
        <end position="42"/>
    </location>
</feature>
<evidence type="ECO:0000256" key="1">
    <source>
        <dbReference type="SAM" id="Phobius"/>
    </source>
</evidence>
<comment type="caution">
    <text evidence="2">The sequence shown here is derived from an EMBL/GenBank/DDBJ whole genome shotgun (WGS) entry which is preliminary data.</text>
</comment>
<reference evidence="2 3" key="1">
    <citation type="submission" date="2017-07" db="EMBL/GenBank/DDBJ databases">
        <title>Tamlnaduibacter salinus (Mi-7) genome sequencing.</title>
        <authorList>
            <person name="Verma A."/>
            <person name="Krishnamurthi S."/>
        </authorList>
    </citation>
    <scope>NUCLEOTIDE SEQUENCE [LARGE SCALE GENOMIC DNA]</scope>
    <source>
        <strain evidence="2 3">Mi-7</strain>
    </source>
</reference>
<sequence length="302" mass="32888">MSVQKFHGTAAGCFRLNEDYWAQVYVQLAASCVKIALVLWGVSSGWDIYGFLMAWALSEIVMHLGLTLLAFHRYRLRRGVSVFGYGGRLQARSWFRFMVWTNLAVAADLPAKELDVVLVGVLAGEREAGFYRIAKQGMALIGKLSSPLYQAIYPIQARALAGKDRSGAIRYNREGGVVVAACVCCTGAGRLAGSASGGAICAGWGVWCRVVNVSFCGCCEEPGQYLYNRALAVCGNGLCSCQSFDFVSCQFTNAGGILVICSRFWCLCGTFVSGGPGGDRFAYESTFYFKRRDALTWWACIL</sequence>